<dbReference type="InterPro" id="IPR036097">
    <property type="entry name" value="HisK_dim/P_sf"/>
</dbReference>
<keyword evidence="8 11" id="KW-1133">Transmembrane helix</keyword>
<gene>
    <name evidence="14" type="ORF">HJ583_015530</name>
</gene>
<evidence type="ECO:0000256" key="6">
    <source>
        <dbReference type="ARBA" id="ARBA00022692"/>
    </source>
</evidence>
<comment type="subcellular location">
    <subcellularLocation>
        <location evidence="2">Membrane</location>
    </subcellularLocation>
</comment>
<evidence type="ECO:0000259" key="12">
    <source>
        <dbReference type="PROSITE" id="PS50109"/>
    </source>
</evidence>
<dbReference type="SUPFAM" id="SSF55874">
    <property type="entry name" value="ATPase domain of HSP90 chaperone/DNA topoisomerase II/histidine kinase"/>
    <property type="match status" value="1"/>
</dbReference>
<dbReference type="PANTHER" id="PTHR45436:SF1">
    <property type="entry name" value="SENSOR PROTEIN QSEC"/>
    <property type="match status" value="1"/>
</dbReference>
<evidence type="ECO:0000256" key="4">
    <source>
        <dbReference type="ARBA" id="ARBA00022553"/>
    </source>
</evidence>
<dbReference type="PANTHER" id="PTHR45436">
    <property type="entry name" value="SENSOR HISTIDINE KINASE YKOH"/>
    <property type="match status" value="1"/>
</dbReference>
<comment type="catalytic activity">
    <reaction evidence="1">
        <text>ATP + protein L-histidine = ADP + protein N-phospho-L-histidine.</text>
        <dbReference type="EC" id="2.7.13.3"/>
    </reaction>
</comment>
<dbReference type="Pfam" id="PF02518">
    <property type="entry name" value="HATPase_c"/>
    <property type="match status" value="1"/>
</dbReference>
<evidence type="ECO:0000256" key="5">
    <source>
        <dbReference type="ARBA" id="ARBA00022679"/>
    </source>
</evidence>
<feature type="transmembrane region" description="Helical" evidence="11">
    <location>
        <begin position="163"/>
        <end position="184"/>
    </location>
</feature>
<dbReference type="InterPro" id="IPR004358">
    <property type="entry name" value="Sig_transdc_His_kin-like_C"/>
</dbReference>
<evidence type="ECO:0000259" key="13">
    <source>
        <dbReference type="PROSITE" id="PS50885"/>
    </source>
</evidence>
<sequence length="462" mass="49909">MLRKLSGSLRRRLALILLPILLALLLASAAVQYLLAVRPMQREFDRAMNDVAVALAEHFVVDDTGDTGFQLSDEAAALLDADALDYNWYAAFNERFERIAGESGLQWPGNVVKRGEPYYFDAQVNERPVRAVAILKACGALDCGVVLAATLRKRGRLIRDMQLSALVPVALVGSVAFALVWFGLGSGLRPLVRLSREIERRSPRELSPVKLRDAPDEVQPLVTAVNRLMQQLGEANQAQQAFLATAAHQLRTPLAGLQSRIELAQLETRDPESRARLGEIHESAVRSARLAVQLLSLARAEPGASSTDAHVPTDLAKLAGELVNEWVPRAIEGGIDLGFELGAAPLNGSPLLLREAMANLLHNALEYVPRGGCVTLRTGADAMQVWLEVEDDGPGIPPEQRSRVLERFARLPGSPGGGSGLGLAIVREIVEGHQGRLILGAGADERGLRVRIEIGQVNTAAL</sequence>
<keyword evidence="6 11" id="KW-0812">Transmembrane</keyword>
<keyword evidence="15" id="KW-1185">Reference proteome</keyword>
<evidence type="ECO:0000313" key="15">
    <source>
        <dbReference type="Proteomes" id="UP000778523"/>
    </source>
</evidence>
<proteinExistence type="predicted"/>
<keyword evidence="4" id="KW-0597">Phosphoprotein</keyword>
<evidence type="ECO:0000256" key="11">
    <source>
        <dbReference type="SAM" id="Phobius"/>
    </source>
</evidence>
<evidence type="ECO:0000256" key="8">
    <source>
        <dbReference type="ARBA" id="ARBA00022989"/>
    </source>
</evidence>
<dbReference type="InterPro" id="IPR003594">
    <property type="entry name" value="HATPase_dom"/>
</dbReference>
<dbReference type="SMART" id="SM00387">
    <property type="entry name" value="HATPase_c"/>
    <property type="match status" value="1"/>
</dbReference>
<feature type="domain" description="HAMP" evidence="13">
    <location>
        <begin position="185"/>
        <end position="237"/>
    </location>
</feature>
<protein>
    <recommendedName>
        <fullName evidence="3">histidine kinase</fullName>
        <ecNumber evidence="3">2.7.13.3</ecNumber>
    </recommendedName>
</protein>
<dbReference type="Gene3D" id="3.30.565.10">
    <property type="entry name" value="Histidine kinase-like ATPase, C-terminal domain"/>
    <property type="match status" value="1"/>
</dbReference>
<keyword evidence="10 11" id="KW-0472">Membrane</keyword>
<dbReference type="InterPro" id="IPR003660">
    <property type="entry name" value="HAMP_dom"/>
</dbReference>
<feature type="domain" description="Histidine kinase" evidence="12">
    <location>
        <begin position="245"/>
        <end position="458"/>
    </location>
</feature>
<dbReference type="CDD" id="cd00082">
    <property type="entry name" value="HisKA"/>
    <property type="match status" value="1"/>
</dbReference>
<evidence type="ECO:0000256" key="3">
    <source>
        <dbReference type="ARBA" id="ARBA00012438"/>
    </source>
</evidence>
<dbReference type="SMART" id="SM00388">
    <property type="entry name" value="HisKA"/>
    <property type="match status" value="1"/>
</dbReference>
<dbReference type="PROSITE" id="PS50109">
    <property type="entry name" value="HIS_KIN"/>
    <property type="match status" value="1"/>
</dbReference>
<dbReference type="InterPro" id="IPR003661">
    <property type="entry name" value="HisK_dim/P_dom"/>
</dbReference>
<keyword evidence="9" id="KW-0902">Two-component regulatory system</keyword>
<keyword evidence="7 14" id="KW-0418">Kinase</keyword>
<dbReference type="InterPro" id="IPR036890">
    <property type="entry name" value="HATPase_C_sf"/>
</dbReference>
<feature type="transmembrane region" description="Helical" evidence="11">
    <location>
        <begin position="131"/>
        <end position="151"/>
    </location>
</feature>
<dbReference type="Proteomes" id="UP000778523">
    <property type="component" value="Unassembled WGS sequence"/>
</dbReference>
<keyword evidence="5" id="KW-0808">Transferase</keyword>
<evidence type="ECO:0000256" key="7">
    <source>
        <dbReference type="ARBA" id="ARBA00022777"/>
    </source>
</evidence>
<comment type="caution">
    <text evidence="14">The sequence shown here is derived from an EMBL/GenBank/DDBJ whole genome shotgun (WGS) entry which is preliminary data.</text>
</comment>
<dbReference type="PRINTS" id="PR00344">
    <property type="entry name" value="BCTRLSENSOR"/>
</dbReference>
<accession>A0ABX2II54</accession>
<evidence type="ECO:0000313" key="14">
    <source>
        <dbReference type="EMBL" id="NSL56444.1"/>
    </source>
</evidence>
<dbReference type="EC" id="2.7.13.3" evidence="3"/>
<dbReference type="InterPro" id="IPR005467">
    <property type="entry name" value="His_kinase_dom"/>
</dbReference>
<evidence type="ECO:0000256" key="2">
    <source>
        <dbReference type="ARBA" id="ARBA00004370"/>
    </source>
</evidence>
<evidence type="ECO:0000256" key="1">
    <source>
        <dbReference type="ARBA" id="ARBA00000085"/>
    </source>
</evidence>
<dbReference type="EMBL" id="JABCSC020000004">
    <property type="protein sequence ID" value="NSL56444.1"/>
    <property type="molecule type" value="Genomic_DNA"/>
</dbReference>
<dbReference type="PROSITE" id="PS50885">
    <property type="entry name" value="HAMP"/>
    <property type="match status" value="1"/>
</dbReference>
<dbReference type="CDD" id="cd00075">
    <property type="entry name" value="HATPase"/>
    <property type="match status" value="1"/>
</dbReference>
<evidence type="ECO:0000256" key="10">
    <source>
        <dbReference type="ARBA" id="ARBA00023136"/>
    </source>
</evidence>
<dbReference type="GO" id="GO:0016301">
    <property type="term" value="F:kinase activity"/>
    <property type="evidence" value="ECO:0007669"/>
    <property type="project" value="UniProtKB-KW"/>
</dbReference>
<dbReference type="InterPro" id="IPR013727">
    <property type="entry name" value="2CSK_N"/>
</dbReference>
<name>A0ABX2II54_9RHOO</name>
<dbReference type="Pfam" id="PF00512">
    <property type="entry name" value="HisKA"/>
    <property type="match status" value="1"/>
</dbReference>
<dbReference type="SUPFAM" id="SSF47384">
    <property type="entry name" value="Homodimeric domain of signal transducing histidine kinase"/>
    <property type="match status" value="1"/>
</dbReference>
<dbReference type="InterPro" id="IPR050428">
    <property type="entry name" value="TCS_sensor_his_kinase"/>
</dbReference>
<dbReference type="Pfam" id="PF08521">
    <property type="entry name" value="2CSK_N"/>
    <property type="match status" value="1"/>
</dbReference>
<dbReference type="RefSeq" id="WP_170022775.1">
    <property type="nucleotide sequence ID" value="NZ_JABCSC020000004.1"/>
</dbReference>
<dbReference type="Gene3D" id="1.10.287.130">
    <property type="match status" value="1"/>
</dbReference>
<reference evidence="14 15" key="1">
    <citation type="submission" date="2020-06" db="EMBL/GenBank/DDBJ databases">
        <title>Draft genome of Uliginosibacterium sp. IMCC34675.</title>
        <authorList>
            <person name="Song J."/>
        </authorList>
    </citation>
    <scope>NUCLEOTIDE SEQUENCE [LARGE SCALE GENOMIC DNA]</scope>
    <source>
        <strain evidence="14 15">IMCC34675</strain>
    </source>
</reference>
<evidence type="ECO:0000256" key="9">
    <source>
        <dbReference type="ARBA" id="ARBA00023012"/>
    </source>
</evidence>
<organism evidence="14 15">
    <name type="scientific">Uliginosibacterium aquaticum</name>
    <dbReference type="NCBI Taxonomy" id="2731212"/>
    <lineage>
        <taxon>Bacteria</taxon>
        <taxon>Pseudomonadati</taxon>
        <taxon>Pseudomonadota</taxon>
        <taxon>Betaproteobacteria</taxon>
        <taxon>Rhodocyclales</taxon>
        <taxon>Zoogloeaceae</taxon>
        <taxon>Uliginosibacterium</taxon>
    </lineage>
</organism>